<dbReference type="SUPFAM" id="SSF102114">
    <property type="entry name" value="Radical SAM enzymes"/>
    <property type="match status" value="1"/>
</dbReference>
<organism evidence="8 9">
    <name type="scientific">Methanospirillum stamsii</name>
    <dbReference type="NCBI Taxonomy" id="1277351"/>
    <lineage>
        <taxon>Archaea</taxon>
        <taxon>Methanobacteriati</taxon>
        <taxon>Methanobacteriota</taxon>
        <taxon>Stenosarchaea group</taxon>
        <taxon>Methanomicrobia</taxon>
        <taxon>Methanomicrobiales</taxon>
        <taxon>Methanospirillaceae</taxon>
        <taxon>Methanospirillum</taxon>
    </lineage>
</organism>
<evidence type="ECO:0000259" key="7">
    <source>
        <dbReference type="PROSITE" id="PS51918"/>
    </source>
</evidence>
<dbReference type="InterPro" id="IPR058240">
    <property type="entry name" value="rSAM_sf"/>
</dbReference>
<evidence type="ECO:0000313" key="9">
    <source>
        <dbReference type="Proteomes" id="UP000245934"/>
    </source>
</evidence>
<feature type="domain" description="Radical SAM core" evidence="7">
    <location>
        <begin position="12"/>
        <end position="247"/>
    </location>
</feature>
<dbReference type="GO" id="GO:0003824">
    <property type="term" value="F:catalytic activity"/>
    <property type="evidence" value="ECO:0007669"/>
    <property type="project" value="InterPro"/>
</dbReference>
<keyword evidence="3" id="KW-0949">S-adenosyl-L-methionine</keyword>
<dbReference type="PANTHER" id="PTHR43787">
    <property type="entry name" value="FEMO COFACTOR BIOSYNTHESIS PROTEIN NIFB-RELATED"/>
    <property type="match status" value="1"/>
</dbReference>
<dbReference type="EMBL" id="QGMZ01000018">
    <property type="protein sequence ID" value="PWR73632.1"/>
    <property type="molecule type" value="Genomic_DNA"/>
</dbReference>
<name>A0A2V2N0E5_9EURY</name>
<dbReference type="GeneID" id="97608639"/>
<dbReference type="Gene3D" id="1.10.10.10">
    <property type="entry name" value="Winged helix-like DNA-binding domain superfamily/Winged helix DNA-binding domain"/>
    <property type="match status" value="1"/>
</dbReference>
<dbReference type="SFLD" id="SFLDS00029">
    <property type="entry name" value="Radical_SAM"/>
    <property type="match status" value="1"/>
</dbReference>
<dbReference type="Pfam" id="PF04055">
    <property type="entry name" value="Radical_SAM"/>
    <property type="match status" value="1"/>
</dbReference>
<dbReference type="Proteomes" id="UP000245934">
    <property type="component" value="Unassembled WGS sequence"/>
</dbReference>
<dbReference type="CDD" id="cd00090">
    <property type="entry name" value="HTH_ARSR"/>
    <property type="match status" value="1"/>
</dbReference>
<evidence type="ECO:0000256" key="3">
    <source>
        <dbReference type="ARBA" id="ARBA00022691"/>
    </source>
</evidence>
<evidence type="ECO:0000256" key="5">
    <source>
        <dbReference type="ARBA" id="ARBA00023004"/>
    </source>
</evidence>
<sequence length="314" mass="35079">MIHHIFGPVISRRLGRSLGIDLIPFKTCSYNCVYCECGATTDLTSQRREFFPTDKIIEQLDNTLASSPKLDYITFAGSGEPTLSLSLGPVLAHLKENYPSYKIAILTNGSLCTNPEVRQELLPADLISPTMTSPSQEIFEKIHRPTPGLSIKGIIQGMVSLRNEYSGQIWLEVFLIPTINTSIEDLENLRETIYLIRPDRIQLNYLDRPGTESWVNPPGHSMLKEIQKYFSEGGIPVDIIGLDYQIPLLSPDDNSIALIDETLRRRPCTAEDIALMTGLTAPEVRKKLAVMVQEGIVQAKSGERGIFYWINTGV</sequence>
<proteinExistence type="predicted"/>
<dbReference type="PROSITE" id="PS51918">
    <property type="entry name" value="RADICAL_SAM"/>
    <property type="match status" value="1"/>
</dbReference>
<evidence type="ECO:0000256" key="2">
    <source>
        <dbReference type="ARBA" id="ARBA00022485"/>
    </source>
</evidence>
<comment type="caution">
    <text evidence="8">The sequence shown here is derived from an EMBL/GenBank/DDBJ whole genome shotgun (WGS) entry which is preliminary data.</text>
</comment>
<dbReference type="CDD" id="cd01335">
    <property type="entry name" value="Radical_SAM"/>
    <property type="match status" value="1"/>
</dbReference>
<comment type="cofactor">
    <cofactor evidence="1">
        <name>[4Fe-4S] cluster</name>
        <dbReference type="ChEBI" id="CHEBI:49883"/>
    </cofactor>
</comment>
<keyword evidence="2" id="KW-0004">4Fe-4S</keyword>
<protein>
    <submittedName>
        <fullName evidence="8">Radical SAM protein</fullName>
    </submittedName>
</protein>
<keyword evidence="4" id="KW-0479">Metal-binding</keyword>
<dbReference type="PANTHER" id="PTHR43787:SF11">
    <property type="entry name" value="UPF0026 PROTEIN SLR1464"/>
    <property type="match status" value="1"/>
</dbReference>
<dbReference type="SFLD" id="SFLDG01083">
    <property type="entry name" value="Uncharacterised_Radical_SAM_Su"/>
    <property type="match status" value="1"/>
</dbReference>
<evidence type="ECO:0000256" key="4">
    <source>
        <dbReference type="ARBA" id="ARBA00022723"/>
    </source>
</evidence>
<dbReference type="InterPro" id="IPR013785">
    <property type="entry name" value="Aldolase_TIM"/>
</dbReference>
<evidence type="ECO:0000313" key="8">
    <source>
        <dbReference type="EMBL" id="PWR73632.1"/>
    </source>
</evidence>
<dbReference type="InterPro" id="IPR036388">
    <property type="entry name" value="WH-like_DNA-bd_sf"/>
</dbReference>
<dbReference type="SUPFAM" id="SSF46785">
    <property type="entry name" value="Winged helix' DNA-binding domain"/>
    <property type="match status" value="1"/>
</dbReference>
<dbReference type="InterPro" id="IPR007197">
    <property type="entry name" value="rSAM"/>
</dbReference>
<reference evidence="8 9" key="1">
    <citation type="submission" date="2018-05" db="EMBL/GenBank/DDBJ databases">
        <title>Draft genome of Methanospirillum stamsii Pt1.</title>
        <authorList>
            <person name="Dueholm M.S."/>
            <person name="Nielsen P.H."/>
            <person name="Bakmann L.F."/>
            <person name="Otzen D.E."/>
        </authorList>
    </citation>
    <scope>NUCLEOTIDE SEQUENCE [LARGE SCALE GENOMIC DNA]</scope>
    <source>
        <strain evidence="8 9">Pt1</strain>
    </source>
</reference>
<gene>
    <name evidence="8" type="ORF">DLD82_10420</name>
</gene>
<dbReference type="InterPro" id="IPR036390">
    <property type="entry name" value="WH_DNA-bd_sf"/>
</dbReference>
<dbReference type="Gene3D" id="3.20.20.70">
    <property type="entry name" value="Aldolase class I"/>
    <property type="match status" value="1"/>
</dbReference>
<keyword evidence="9" id="KW-1185">Reference proteome</keyword>
<keyword evidence="6" id="KW-0411">Iron-sulfur</keyword>
<evidence type="ECO:0000256" key="1">
    <source>
        <dbReference type="ARBA" id="ARBA00001966"/>
    </source>
</evidence>
<dbReference type="InterPro" id="IPR040084">
    <property type="entry name" value="GTPase_Obg"/>
</dbReference>
<dbReference type="GO" id="GO:0051539">
    <property type="term" value="F:4 iron, 4 sulfur cluster binding"/>
    <property type="evidence" value="ECO:0007669"/>
    <property type="project" value="UniProtKB-KW"/>
</dbReference>
<keyword evidence="5" id="KW-0408">Iron</keyword>
<evidence type="ECO:0000256" key="6">
    <source>
        <dbReference type="ARBA" id="ARBA00023014"/>
    </source>
</evidence>
<dbReference type="RefSeq" id="WP_109941044.1">
    <property type="nucleotide sequence ID" value="NZ_CP176366.1"/>
</dbReference>
<dbReference type="GO" id="GO:0046872">
    <property type="term" value="F:metal ion binding"/>
    <property type="evidence" value="ECO:0007669"/>
    <property type="project" value="UniProtKB-KW"/>
</dbReference>
<dbReference type="OrthoDB" id="17974at2157"/>
<dbReference type="AlphaFoldDB" id="A0A2V2N0E5"/>
<dbReference type="InterPro" id="IPR011991">
    <property type="entry name" value="ArsR-like_HTH"/>
</dbReference>
<accession>A0A2V2N0E5</accession>